<proteinExistence type="inferred from homology"/>
<evidence type="ECO:0000313" key="3">
    <source>
        <dbReference type="EMBL" id="PPC78983.1"/>
    </source>
</evidence>
<feature type="region of interest" description="Disordered" evidence="2">
    <location>
        <begin position="83"/>
        <end position="130"/>
    </location>
</feature>
<dbReference type="InterPro" id="IPR002696">
    <property type="entry name" value="Membr_insert_effic_factor_YidD"/>
</dbReference>
<protein>
    <recommendedName>
        <fullName evidence="1">Putative membrane protein insertion efficiency factor</fullName>
    </recommendedName>
</protein>
<dbReference type="OrthoDB" id="5295935at2"/>
<evidence type="ECO:0000313" key="4">
    <source>
        <dbReference type="Proteomes" id="UP000238196"/>
    </source>
</evidence>
<dbReference type="NCBIfam" id="TIGR00278">
    <property type="entry name" value="membrane protein insertion efficiency factor YidD"/>
    <property type="match status" value="1"/>
</dbReference>
<sequence length="130" mass="15129">MEAVVSVLKSFLAQVLHWSRQLTLWLLQGLVLLYRYTISPLLGNNCRYTPSCSEYAMEALQLHGPLKGGWLTLKRLGRCHPFSHQHGWDPVPGSESTQQTGRRQRTDKQTCTHHHHHQRRRKTKTPVKQR</sequence>
<dbReference type="AlphaFoldDB" id="A0A2S5KW92"/>
<keyword evidence="1" id="KW-0472">Membrane</keyword>
<dbReference type="PANTHER" id="PTHR33383:SF1">
    <property type="entry name" value="MEMBRANE PROTEIN INSERTION EFFICIENCY FACTOR-RELATED"/>
    <property type="match status" value="1"/>
</dbReference>
<comment type="function">
    <text evidence="1">Could be involved in insertion of integral membrane proteins into the membrane.</text>
</comment>
<reference evidence="3 4" key="1">
    <citation type="submission" date="2018-02" db="EMBL/GenBank/DDBJ databases">
        <title>novel marine gammaproteobacteria from coastal saline agro ecosystem.</title>
        <authorList>
            <person name="Krishnan R."/>
            <person name="Ramesh Kumar N."/>
        </authorList>
    </citation>
    <scope>NUCLEOTIDE SEQUENCE [LARGE SCALE GENOMIC DNA]</scope>
    <source>
        <strain evidence="3 4">228</strain>
    </source>
</reference>
<evidence type="ECO:0000256" key="2">
    <source>
        <dbReference type="SAM" id="MobiDB-lite"/>
    </source>
</evidence>
<dbReference type="EMBL" id="PRLP01000007">
    <property type="protein sequence ID" value="PPC78983.1"/>
    <property type="molecule type" value="Genomic_DNA"/>
</dbReference>
<accession>A0A2S5KW92</accession>
<feature type="compositionally biased region" description="Basic residues" evidence="2">
    <location>
        <begin position="111"/>
        <end position="130"/>
    </location>
</feature>
<keyword evidence="1" id="KW-1003">Cell membrane</keyword>
<gene>
    <name evidence="3" type="ORF">C4K68_02155</name>
</gene>
<organism evidence="3 4">
    <name type="scientific">Proteobacteria bacterium 228</name>
    <dbReference type="NCBI Taxonomy" id="2083153"/>
    <lineage>
        <taxon>Bacteria</taxon>
        <taxon>Pseudomonadati</taxon>
        <taxon>Pseudomonadota</taxon>
    </lineage>
</organism>
<dbReference type="Proteomes" id="UP000238196">
    <property type="component" value="Unassembled WGS sequence"/>
</dbReference>
<comment type="similarity">
    <text evidence="1">Belongs to the UPF0161 family.</text>
</comment>
<name>A0A2S5KW92_9PROT</name>
<dbReference type="SMART" id="SM01234">
    <property type="entry name" value="Haemolytic"/>
    <property type="match status" value="1"/>
</dbReference>
<dbReference type="PANTHER" id="PTHR33383">
    <property type="entry name" value="MEMBRANE PROTEIN INSERTION EFFICIENCY FACTOR-RELATED"/>
    <property type="match status" value="1"/>
</dbReference>
<comment type="caution">
    <text evidence="3">The sequence shown here is derived from an EMBL/GenBank/DDBJ whole genome shotgun (WGS) entry which is preliminary data.</text>
</comment>
<comment type="subcellular location">
    <subcellularLocation>
        <location evidence="1">Cell membrane</location>
        <topology evidence="1">Peripheral membrane protein</topology>
        <orientation evidence="1">Cytoplasmic side</orientation>
    </subcellularLocation>
</comment>
<dbReference type="HAMAP" id="MF_00386">
    <property type="entry name" value="UPF0161_YidD"/>
    <property type="match status" value="1"/>
</dbReference>
<evidence type="ECO:0000256" key="1">
    <source>
        <dbReference type="HAMAP-Rule" id="MF_00386"/>
    </source>
</evidence>
<dbReference type="GO" id="GO:0005886">
    <property type="term" value="C:plasma membrane"/>
    <property type="evidence" value="ECO:0007669"/>
    <property type="project" value="UniProtKB-SubCell"/>
</dbReference>
<dbReference type="Pfam" id="PF01809">
    <property type="entry name" value="YidD"/>
    <property type="match status" value="1"/>
</dbReference>